<protein>
    <submittedName>
        <fullName evidence="7">Polyprenyl synthetase family protein</fullName>
    </submittedName>
</protein>
<evidence type="ECO:0000256" key="5">
    <source>
        <dbReference type="ARBA" id="ARBA00022842"/>
    </source>
</evidence>
<proteinExistence type="inferred from homology"/>
<comment type="cofactor">
    <cofactor evidence="1">
        <name>Mg(2+)</name>
        <dbReference type="ChEBI" id="CHEBI:18420"/>
    </cofactor>
</comment>
<evidence type="ECO:0000256" key="1">
    <source>
        <dbReference type="ARBA" id="ARBA00001946"/>
    </source>
</evidence>
<evidence type="ECO:0000256" key="6">
    <source>
        <dbReference type="RuleBase" id="RU004466"/>
    </source>
</evidence>
<gene>
    <name evidence="7" type="ORF">E2488_05480</name>
</gene>
<name>A0A4Y8ASX0_9FLAO</name>
<evidence type="ECO:0000256" key="3">
    <source>
        <dbReference type="ARBA" id="ARBA00022679"/>
    </source>
</evidence>
<dbReference type="InterPro" id="IPR008949">
    <property type="entry name" value="Isoprenoid_synthase_dom_sf"/>
</dbReference>
<dbReference type="PROSITE" id="PS00444">
    <property type="entry name" value="POLYPRENYL_SYNTHASE_2"/>
    <property type="match status" value="1"/>
</dbReference>
<dbReference type="Gene3D" id="1.10.600.10">
    <property type="entry name" value="Farnesyl Diphosphate Synthase"/>
    <property type="match status" value="1"/>
</dbReference>
<comment type="caution">
    <text evidence="7">The sequence shown here is derived from an EMBL/GenBank/DDBJ whole genome shotgun (WGS) entry which is preliminary data.</text>
</comment>
<evidence type="ECO:0000256" key="4">
    <source>
        <dbReference type="ARBA" id="ARBA00022723"/>
    </source>
</evidence>
<dbReference type="InterPro" id="IPR033749">
    <property type="entry name" value="Polyprenyl_synt_CS"/>
</dbReference>
<reference evidence="7 8" key="1">
    <citation type="journal article" date="2011" name="J. Microbiol.">
        <title>Gramella jeungdoensis sp. nov., isolated from a solar saltern in Korea.</title>
        <authorList>
            <person name="Joung Y."/>
            <person name="Kim H."/>
            <person name="Jang T."/>
            <person name="Ahn T.S."/>
            <person name="Joh K."/>
        </authorList>
    </citation>
    <scope>NUCLEOTIDE SEQUENCE [LARGE SCALE GENOMIC DNA]</scope>
    <source>
        <strain evidence="7 8">KCTC 23123</strain>
    </source>
</reference>
<evidence type="ECO:0000256" key="2">
    <source>
        <dbReference type="ARBA" id="ARBA00006706"/>
    </source>
</evidence>
<dbReference type="RefSeq" id="WP_134247347.1">
    <property type="nucleotide sequence ID" value="NZ_SNQI01000002.1"/>
</dbReference>
<organism evidence="7 8">
    <name type="scientific">Gramella jeungdoensis</name>
    <dbReference type="NCBI Taxonomy" id="708091"/>
    <lineage>
        <taxon>Bacteria</taxon>
        <taxon>Pseudomonadati</taxon>
        <taxon>Bacteroidota</taxon>
        <taxon>Flavobacteriia</taxon>
        <taxon>Flavobacteriales</taxon>
        <taxon>Flavobacteriaceae</taxon>
        <taxon>Christiangramia</taxon>
    </lineage>
</organism>
<keyword evidence="3 6" id="KW-0808">Transferase</keyword>
<evidence type="ECO:0000313" key="8">
    <source>
        <dbReference type="Proteomes" id="UP000298517"/>
    </source>
</evidence>
<keyword evidence="8" id="KW-1185">Reference proteome</keyword>
<dbReference type="Pfam" id="PF00348">
    <property type="entry name" value="polyprenyl_synt"/>
    <property type="match status" value="1"/>
</dbReference>
<dbReference type="GO" id="GO:0004659">
    <property type="term" value="F:prenyltransferase activity"/>
    <property type="evidence" value="ECO:0007669"/>
    <property type="project" value="InterPro"/>
</dbReference>
<dbReference type="PROSITE" id="PS00723">
    <property type="entry name" value="POLYPRENYL_SYNTHASE_1"/>
    <property type="match status" value="1"/>
</dbReference>
<evidence type="ECO:0000313" key="7">
    <source>
        <dbReference type="EMBL" id="TEW74977.1"/>
    </source>
</evidence>
<dbReference type="OrthoDB" id="9805316at2"/>
<dbReference type="GO" id="GO:0008299">
    <property type="term" value="P:isoprenoid biosynthetic process"/>
    <property type="evidence" value="ECO:0007669"/>
    <property type="project" value="InterPro"/>
</dbReference>
<dbReference type="Proteomes" id="UP000298517">
    <property type="component" value="Unassembled WGS sequence"/>
</dbReference>
<dbReference type="PANTHER" id="PTHR12001:SF69">
    <property type="entry name" value="ALL TRANS-POLYPRENYL-DIPHOSPHATE SYNTHASE PDSS1"/>
    <property type="match status" value="1"/>
</dbReference>
<accession>A0A4Y8ASX0</accession>
<dbReference type="InterPro" id="IPR000092">
    <property type="entry name" value="Polyprenyl_synt"/>
</dbReference>
<dbReference type="CDD" id="cd00685">
    <property type="entry name" value="Trans_IPPS_HT"/>
    <property type="match status" value="1"/>
</dbReference>
<dbReference type="EMBL" id="SNQI01000002">
    <property type="protein sequence ID" value="TEW74977.1"/>
    <property type="molecule type" value="Genomic_DNA"/>
</dbReference>
<dbReference type="SFLD" id="SFLDS00005">
    <property type="entry name" value="Isoprenoid_Synthase_Type_I"/>
    <property type="match status" value="1"/>
</dbReference>
<comment type="similarity">
    <text evidence="2 6">Belongs to the FPP/GGPP synthase family.</text>
</comment>
<dbReference type="PANTHER" id="PTHR12001">
    <property type="entry name" value="GERANYLGERANYL PYROPHOSPHATE SYNTHASE"/>
    <property type="match status" value="1"/>
</dbReference>
<dbReference type="SUPFAM" id="SSF48576">
    <property type="entry name" value="Terpenoid synthases"/>
    <property type="match status" value="1"/>
</dbReference>
<keyword evidence="4" id="KW-0479">Metal-binding</keyword>
<sequence length="325" mass="37346">MKPVEQIKQPIFQEMELFESKFREAMITKVPLLNRITHFIIRRKGKQMRPMFVFLVAKMVSNGRFDERTYRGASIIELIHTATLVHDDVVDDSNRRRGFFSVNALWKNKIAVLVGDFLLSKGLLLSIDNEDFDILKLISIAVREMSEGELLQIEKARKLDITEAVYFEIIRQKTATLIAACCGIGAASVGSTTEEVEKMRLFGELIGIAFQIKDDLFDYTEAHIGKPTGIDIKEQKMTLPLIYTLNNCSEKDKKWLINSVKNHNKNKKRVKEVIAFVKENGGIEYTIAKMKEYQTKALAILNEYPDSPYKESLLIMVNYVIERKK</sequence>
<dbReference type="GO" id="GO:0046872">
    <property type="term" value="F:metal ion binding"/>
    <property type="evidence" value="ECO:0007669"/>
    <property type="project" value="UniProtKB-KW"/>
</dbReference>
<dbReference type="AlphaFoldDB" id="A0A4Y8ASX0"/>
<keyword evidence="5" id="KW-0460">Magnesium</keyword>